<gene>
    <name evidence="5" type="ORF">GCM10008956_31490</name>
</gene>
<dbReference type="InterPro" id="IPR052155">
    <property type="entry name" value="Biofilm_reg_signaling"/>
</dbReference>
<dbReference type="InterPro" id="IPR000014">
    <property type="entry name" value="PAS"/>
</dbReference>
<dbReference type="InterPro" id="IPR043128">
    <property type="entry name" value="Rev_trsase/Diguanyl_cyclase"/>
</dbReference>
<dbReference type="GO" id="GO:0006355">
    <property type="term" value="P:regulation of DNA-templated transcription"/>
    <property type="evidence" value="ECO:0007669"/>
    <property type="project" value="InterPro"/>
</dbReference>
<dbReference type="Pfam" id="PF08447">
    <property type="entry name" value="PAS_3"/>
    <property type="match status" value="2"/>
</dbReference>
<dbReference type="PROSITE" id="PS50883">
    <property type="entry name" value="EAL"/>
    <property type="match status" value="1"/>
</dbReference>
<dbReference type="InterPro" id="IPR035919">
    <property type="entry name" value="EAL_sf"/>
</dbReference>
<evidence type="ECO:0000259" key="4">
    <source>
        <dbReference type="PROSITE" id="PS50887"/>
    </source>
</evidence>
<dbReference type="CDD" id="cd00130">
    <property type="entry name" value="PAS"/>
    <property type="match status" value="3"/>
</dbReference>
<dbReference type="PANTHER" id="PTHR44757">
    <property type="entry name" value="DIGUANYLATE CYCLASE DGCP"/>
    <property type="match status" value="1"/>
</dbReference>
<dbReference type="EMBL" id="BMQG01000013">
    <property type="protein sequence ID" value="GGM53179.1"/>
    <property type="molecule type" value="Genomic_DNA"/>
</dbReference>
<dbReference type="SMART" id="SM00267">
    <property type="entry name" value="GGDEF"/>
    <property type="match status" value="1"/>
</dbReference>
<dbReference type="NCBIfam" id="TIGR00254">
    <property type="entry name" value="GGDEF"/>
    <property type="match status" value="1"/>
</dbReference>
<dbReference type="Pfam" id="PF00989">
    <property type="entry name" value="PAS"/>
    <property type="match status" value="1"/>
</dbReference>
<proteinExistence type="predicted"/>
<evidence type="ECO:0000313" key="6">
    <source>
        <dbReference type="Proteomes" id="UP000600547"/>
    </source>
</evidence>
<dbReference type="SUPFAM" id="SSF55073">
    <property type="entry name" value="Nucleotide cyclase"/>
    <property type="match status" value="1"/>
</dbReference>
<comment type="caution">
    <text evidence="5">The sequence shown here is derived from an EMBL/GenBank/DDBJ whole genome shotgun (WGS) entry which is preliminary data.</text>
</comment>
<dbReference type="InterPro" id="IPR013767">
    <property type="entry name" value="PAS_fold"/>
</dbReference>
<dbReference type="SMART" id="SM00052">
    <property type="entry name" value="EAL"/>
    <property type="match status" value="1"/>
</dbReference>
<dbReference type="AlphaFoldDB" id="A0A8H9GXG0"/>
<dbReference type="SMART" id="SM00091">
    <property type="entry name" value="PAS"/>
    <property type="match status" value="4"/>
</dbReference>
<dbReference type="NCBIfam" id="TIGR00229">
    <property type="entry name" value="sensory_box"/>
    <property type="match status" value="3"/>
</dbReference>
<dbReference type="Pfam" id="PF08448">
    <property type="entry name" value="PAS_4"/>
    <property type="match status" value="1"/>
</dbReference>
<feature type="domain" description="PAC" evidence="2">
    <location>
        <begin position="226"/>
        <end position="279"/>
    </location>
</feature>
<dbReference type="InterPro" id="IPR000700">
    <property type="entry name" value="PAS-assoc_C"/>
</dbReference>
<dbReference type="Pfam" id="PF00990">
    <property type="entry name" value="GGDEF"/>
    <property type="match status" value="1"/>
</dbReference>
<dbReference type="InterPro" id="IPR001610">
    <property type="entry name" value="PAC"/>
</dbReference>
<feature type="domain" description="EAL" evidence="3">
    <location>
        <begin position="699"/>
        <end position="947"/>
    </location>
</feature>
<dbReference type="Proteomes" id="UP000600547">
    <property type="component" value="Unassembled WGS sequence"/>
</dbReference>
<evidence type="ECO:0000259" key="1">
    <source>
        <dbReference type="PROSITE" id="PS50112"/>
    </source>
</evidence>
<dbReference type="PROSITE" id="PS50113">
    <property type="entry name" value="PAC"/>
    <property type="match status" value="2"/>
</dbReference>
<dbReference type="SMART" id="SM00086">
    <property type="entry name" value="PAC"/>
    <property type="match status" value="3"/>
</dbReference>
<evidence type="ECO:0000259" key="2">
    <source>
        <dbReference type="PROSITE" id="PS50113"/>
    </source>
</evidence>
<dbReference type="InterPro" id="IPR013656">
    <property type="entry name" value="PAS_4"/>
</dbReference>
<dbReference type="InterPro" id="IPR035965">
    <property type="entry name" value="PAS-like_dom_sf"/>
</dbReference>
<dbReference type="InterPro" id="IPR001633">
    <property type="entry name" value="EAL_dom"/>
</dbReference>
<dbReference type="SUPFAM" id="SSF55785">
    <property type="entry name" value="PYP-like sensor domain (PAS domain)"/>
    <property type="match status" value="4"/>
</dbReference>
<dbReference type="CDD" id="cd01948">
    <property type="entry name" value="EAL"/>
    <property type="match status" value="1"/>
</dbReference>
<evidence type="ECO:0000313" key="5">
    <source>
        <dbReference type="EMBL" id="GGM53179.1"/>
    </source>
</evidence>
<feature type="domain" description="GGDEF" evidence="4">
    <location>
        <begin position="557"/>
        <end position="690"/>
    </location>
</feature>
<dbReference type="CDD" id="cd01949">
    <property type="entry name" value="GGDEF"/>
    <property type="match status" value="1"/>
</dbReference>
<dbReference type="Gene3D" id="3.20.20.450">
    <property type="entry name" value="EAL domain"/>
    <property type="match status" value="1"/>
</dbReference>
<feature type="domain" description="PAS" evidence="1">
    <location>
        <begin position="395"/>
        <end position="468"/>
    </location>
</feature>
<dbReference type="InterPro" id="IPR000160">
    <property type="entry name" value="GGDEF_dom"/>
</dbReference>
<organism evidence="5 6">
    <name type="scientific">Deinococcus arenae</name>
    <dbReference type="NCBI Taxonomy" id="1452751"/>
    <lineage>
        <taxon>Bacteria</taxon>
        <taxon>Thermotogati</taxon>
        <taxon>Deinococcota</taxon>
        <taxon>Deinococci</taxon>
        <taxon>Deinococcales</taxon>
        <taxon>Deinococcaceae</taxon>
        <taxon>Deinococcus</taxon>
    </lineage>
</organism>
<dbReference type="PROSITE" id="PS50887">
    <property type="entry name" value="GGDEF"/>
    <property type="match status" value="1"/>
</dbReference>
<dbReference type="PANTHER" id="PTHR44757:SF4">
    <property type="entry name" value="DIGUANYLATE CYCLASE DGCE-RELATED"/>
    <property type="match status" value="1"/>
</dbReference>
<dbReference type="Pfam" id="PF00563">
    <property type="entry name" value="EAL"/>
    <property type="match status" value="1"/>
</dbReference>
<dbReference type="FunFam" id="3.30.70.270:FF:000001">
    <property type="entry name" value="Diguanylate cyclase domain protein"/>
    <property type="match status" value="1"/>
</dbReference>
<dbReference type="Gene3D" id="3.30.450.20">
    <property type="entry name" value="PAS domain"/>
    <property type="match status" value="4"/>
</dbReference>
<dbReference type="InterPro" id="IPR013655">
    <property type="entry name" value="PAS_fold_3"/>
</dbReference>
<dbReference type="Gene3D" id="3.30.70.270">
    <property type="match status" value="1"/>
</dbReference>
<keyword evidence="6" id="KW-1185">Reference proteome</keyword>
<dbReference type="PROSITE" id="PS50112">
    <property type="entry name" value="PAS"/>
    <property type="match status" value="2"/>
</dbReference>
<name>A0A8H9GXG0_9DEIO</name>
<dbReference type="SUPFAM" id="SSF141868">
    <property type="entry name" value="EAL domain-like"/>
    <property type="match status" value="1"/>
</dbReference>
<sequence length="947" mass="106646">MNKLLAHTMRAMGTPWVVDETIDLHRAQLLEAVFRHSPVGMALVSTEGRFMTANPALSRMLGFTAEQLQQLTFQQITHPDDLDKDLQLLNELASGAREHYSMIKRYVHHDRHHVYVQLDVALVRAHSGLPAFYIAQIQDVTGHLAERRDLMERLRLALEATEDGIWDWHLHQRFMTVSDPWQTLTGIAGTAGQISWRQWLRQVHPADRLLVLEHVREHLTGVSARVNTRYRHRHPDGAWRWLSLRGRVTGRDARGRPVRITGTVSDIDDQIRTEQDLNVLLNHLPAMISYWDTELHPRFVNRTFLEWFGHDQVHATQHASELLEAQIFEPNLSRMKAALSGAHQTFEQQTGPEDRVRYTRVHLVPDWRGDEVIGFFALGIDITDLREAERALFAQKELAHVTLRSIGDSVITTDPQGLVTFLNPVAQRMTGWTLDAALGQPIETVMPLTLEGRSDALPNPLRLALTERRIFDMVPGTVLRSRTGQVFSVEDSAAPIITETGEQLGGVIVFHDVTEQRTLTERMAFMAHHDPLTGLPNRTLLLDRLTDLTRPGTRRRAGFAIAFLDLDGFKAVNDTLGHSAGDELLRQVAGRLQGALRDSDTVGRIGGDEFVFLMPDLQDAREAHRIITPLISVLERPFRIGTNDICVTGSVGVAFCPQDGHTADDLMRHADIAMYRAKREGRNRTCFFKPEIEQEQRDRHQLLHAIRSAVAAQEFTLAYQPKVNGRTGELIGVEALLRWTLNGQPVSPGVFVPLAEEAGQMTALGQWVLRAACEQGRRWLASGRRLRVAVNVSASQFRDRGFVPGVQRTLADTGFPPDLLELEVTEAVLMQDLQQANQILKDLQHLGIRIALDDFGTGYSSLSYLHQLPLNTLKVDRSFVTGVQDDGQRQALLRSVINLGQSMQLEVLAEGVETDPERLHLLRHGCEQMQGFLFSPPVSPEHVTLYL</sequence>
<dbReference type="InterPro" id="IPR029787">
    <property type="entry name" value="Nucleotide_cyclase"/>
</dbReference>
<feature type="domain" description="PAC" evidence="2">
    <location>
        <begin position="472"/>
        <end position="525"/>
    </location>
</feature>
<reference evidence="6" key="1">
    <citation type="journal article" date="2019" name="Int. J. Syst. Evol. Microbiol.">
        <title>The Global Catalogue of Microorganisms (GCM) 10K type strain sequencing project: providing services to taxonomists for standard genome sequencing and annotation.</title>
        <authorList>
            <consortium name="The Broad Institute Genomics Platform"/>
            <consortium name="The Broad Institute Genome Sequencing Center for Infectious Disease"/>
            <person name="Wu L."/>
            <person name="Ma J."/>
        </authorList>
    </citation>
    <scope>NUCLEOTIDE SEQUENCE [LARGE SCALE GENOMIC DNA]</scope>
    <source>
        <strain evidence="6">JCM 31047</strain>
    </source>
</reference>
<protein>
    <submittedName>
        <fullName evidence="5">Uncharacterized protein</fullName>
    </submittedName>
</protein>
<evidence type="ECO:0000259" key="3">
    <source>
        <dbReference type="PROSITE" id="PS50883"/>
    </source>
</evidence>
<accession>A0A8H9GXG0</accession>
<feature type="domain" description="PAS" evidence="1">
    <location>
        <begin position="26"/>
        <end position="96"/>
    </location>
</feature>